<protein>
    <submittedName>
        <fullName evidence="1">Uncharacterized protein</fullName>
    </submittedName>
</protein>
<proteinExistence type="predicted"/>
<reference evidence="1" key="1">
    <citation type="journal article" date="2014" name="Front. Microbiol.">
        <title>High frequency of phylogenetically diverse reductive dehalogenase-homologous genes in deep subseafloor sedimentary metagenomes.</title>
        <authorList>
            <person name="Kawai M."/>
            <person name="Futagami T."/>
            <person name="Toyoda A."/>
            <person name="Takaki Y."/>
            <person name="Nishi S."/>
            <person name="Hori S."/>
            <person name="Arai W."/>
            <person name="Tsubouchi T."/>
            <person name="Morono Y."/>
            <person name="Uchiyama I."/>
            <person name="Ito T."/>
            <person name="Fujiyama A."/>
            <person name="Inagaki F."/>
            <person name="Takami H."/>
        </authorList>
    </citation>
    <scope>NUCLEOTIDE SEQUENCE</scope>
    <source>
        <strain evidence="1">Expedition CK06-06</strain>
    </source>
</reference>
<evidence type="ECO:0000313" key="1">
    <source>
        <dbReference type="EMBL" id="GAJ00845.1"/>
    </source>
</evidence>
<feature type="non-terminal residue" evidence="1">
    <location>
        <position position="40"/>
    </location>
</feature>
<gene>
    <name evidence="1" type="ORF">S12H4_33769</name>
</gene>
<dbReference type="EMBL" id="BARW01019931">
    <property type="protein sequence ID" value="GAJ00845.1"/>
    <property type="molecule type" value="Genomic_DNA"/>
</dbReference>
<sequence length="40" mass="4811">MFNLEEFEKDQVLYSLVEKLNKLLDKNKTEKVKLVVEQLN</sequence>
<comment type="caution">
    <text evidence="1">The sequence shown here is derived from an EMBL/GenBank/DDBJ whole genome shotgun (WGS) entry which is preliminary data.</text>
</comment>
<accession>X1V7A4</accession>
<organism evidence="1">
    <name type="scientific">marine sediment metagenome</name>
    <dbReference type="NCBI Taxonomy" id="412755"/>
    <lineage>
        <taxon>unclassified sequences</taxon>
        <taxon>metagenomes</taxon>
        <taxon>ecological metagenomes</taxon>
    </lineage>
</organism>
<name>X1V7A4_9ZZZZ</name>
<dbReference type="AlphaFoldDB" id="X1V7A4"/>